<evidence type="ECO:0000313" key="5">
    <source>
        <dbReference type="Proteomes" id="UP000033115"/>
    </source>
</evidence>
<dbReference type="HOGENOM" id="CLU_013985_21_2_9"/>
<dbReference type="PANTHER" id="PTHR43800">
    <property type="entry name" value="PEPTIDYL-LYSINE N-ACETYLTRANSFERASE YJAB"/>
    <property type="match status" value="1"/>
</dbReference>
<reference evidence="4 5" key="1">
    <citation type="journal article" date="2015" name="J. Biotechnol.">
        <title>Complete genome sequence of a malodorant-producing acetogen, Clostridium scatologenes ATCC 25775(T).</title>
        <authorList>
            <person name="Zhu Z."/>
            <person name="Guo T."/>
            <person name="Zheng H."/>
            <person name="Song T."/>
            <person name="Ouyang P."/>
            <person name="Xie J."/>
        </authorList>
    </citation>
    <scope>NUCLEOTIDE SEQUENCE [LARGE SCALE GENOMIC DNA]</scope>
    <source>
        <strain evidence="4 5">ATCC 25775</strain>
    </source>
</reference>
<dbReference type="Gene3D" id="3.40.630.30">
    <property type="match status" value="1"/>
</dbReference>
<evidence type="ECO:0000256" key="2">
    <source>
        <dbReference type="ARBA" id="ARBA00023315"/>
    </source>
</evidence>
<dbReference type="NCBIfam" id="NF007853">
    <property type="entry name" value="PRK10562.1"/>
    <property type="match status" value="1"/>
</dbReference>
<dbReference type="Pfam" id="PF13673">
    <property type="entry name" value="Acetyltransf_10"/>
    <property type="match status" value="1"/>
</dbReference>
<gene>
    <name evidence="4" type="ORF">CSCA_0710</name>
</gene>
<sequence>MIKDFNLNKLDSIMEIWLETNIEAHDFIQKEYWINNYDLVKQMLPLADIYIFEENNVIKGFIGITEGNYIAGLFVKKEYQREGIGRNLIDYCKCKYPFLKLDVFMKNKNAVNFYYKNGFKVLDEHLNEETSEIEYTMLFNNK</sequence>
<proteinExistence type="predicted"/>
<dbReference type="CDD" id="cd04301">
    <property type="entry name" value="NAT_SF"/>
    <property type="match status" value="1"/>
</dbReference>
<keyword evidence="1 4" id="KW-0808">Transferase</keyword>
<dbReference type="InterPro" id="IPR000182">
    <property type="entry name" value="GNAT_dom"/>
</dbReference>
<name>A0A0E3JMA6_CLOSL</name>
<dbReference type="InterPro" id="IPR016181">
    <property type="entry name" value="Acyl_CoA_acyltransferase"/>
</dbReference>
<dbReference type="PROSITE" id="PS51186">
    <property type="entry name" value="GNAT"/>
    <property type="match status" value="1"/>
</dbReference>
<dbReference type="PANTHER" id="PTHR43800:SF1">
    <property type="entry name" value="PEPTIDYL-LYSINE N-ACETYLTRANSFERASE YJAB"/>
    <property type="match status" value="1"/>
</dbReference>
<dbReference type="EMBL" id="CP009933">
    <property type="protein sequence ID" value="AKA67835.1"/>
    <property type="molecule type" value="Genomic_DNA"/>
</dbReference>
<dbReference type="GO" id="GO:0016747">
    <property type="term" value="F:acyltransferase activity, transferring groups other than amino-acyl groups"/>
    <property type="evidence" value="ECO:0007669"/>
    <property type="project" value="InterPro"/>
</dbReference>
<dbReference type="RefSeq" id="WP_029159866.1">
    <property type="nucleotide sequence ID" value="NZ_CP009933.1"/>
</dbReference>
<dbReference type="AlphaFoldDB" id="A0A0E3JMA6"/>
<dbReference type="STRING" id="1548.CSCA_0710"/>
<keyword evidence="2" id="KW-0012">Acyltransferase</keyword>
<dbReference type="SUPFAM" id="SSF55729">
    <property type="entry name" value="Acyl-CoA N-acyltransferases (Nat)"/>
    <property type="match status" value="1"/>
</dbReference>
<dbReference type="Proteomes" id="UP000033115">
    <property type="component" value="Chromosome"/>
</dbReference>
<dbReference type="KEGG" id="csq:CSCA_0710"/>
<accession>A0A0E3JMA6</accession>
<organism evidence="4 5">
    <name type="scientific">Clostridium scatologenes</name>
    <dbReference type="NCBI Taxonomy" id="1548"/>
    <lineage>
        <taxon>Bacteria</taxon>
        <taxon>Bacillati</taxon>
        <taxon>Bacillota</taxon>
        <taxon>Clostridia</taxon>
        <taxon>Eubacteriales</taxon>
        <taxon>Clostridiaceae</taxon>
        <taxon>Clostridium</taxon>
    </lineage>
</organism>
<feature type="domain" description="N-acetyltransferase" evidence="3">
    <location>
        <begin position="1"/>
        <end position="142"/>
    </location>
</feature>
<evidence type="ECO:0000256" key="1">
    <source>
        <dbReference type="ARBA" id="ARBA00022679"/>
    </source>
</evidence>
<evidence type="ECO:0000313" key="4">
    <source>
        <dbReference type="EMBL" id="AKA67835.1"/>
    </source>
</evidence>
<keyword evidence="5" id="KW-1185">Reference proteome</keyword>
<evidence type="ECO:0000259" key="3">
    <source>
        <dbReference type="PROSITE" id="PS51186"/>
    </source>
</evidence>
<protein>
    <submittedName>
        <fullName evidence="4">GCN5-related N-acetyltransferase</fullName>
    </submittedName>
</protein>